<comment type="caution">
    <text evidence="7">The sequence shown here is derived from an EMBL/GenBank/DDBJ whole genome shotgun (WGS) entry which is preliminary data.</text>
</comment>
<feature type="transmembrane region" description="Helical" evidence="6">
    <location>
        <begin position="373"/>
        <end position="398"/>
    </location>
</feature>
<evidence type="ECO:0000256" key="5">
    <source>
        <dbReference type="ARBA" id="ARBA00023136"/>
    </source>
</evidence>
<reference evidence="7 8" key="1">
    <citation type="submission" date="2023-05" db="EMBL/GenBank/DDBJ databases">
        <title>Genome sequence of Pinibacter sp. MAH-24.</title>
        <authorList>
            <person name="Huq M.A."/>
        </authorList>
    </citation>
    <scope>NUCLEOTIDE SEQUENCE [LARGE SCALE GENOMIC DNA]</scope>
    <source>
        <strain evidence="7 8">MAH-24</strain>
    </source>
</reference>
<feature type="transmembrane region" description="Helical" evidence="6">
    <location>
        <begin position="48"/>
        <end position="68"/>
    </location>
</feature>
<evidence type="ECO:0000256" key="6">
    <source>
        <dbReference type="SAM" id="Phobius"/>
    </source>
</evidence>
<feature type="transmembrane region" description="Helical" evidence="6">
    <location>
        <begin position="233"/>
        <end position="259"/>
    </location>
</feature>
<feature type="transmembrane region" description="Helical" evidence="6">
    <location>
        <begin position="80"/>
        <end position="101"/>
    </location>
</feature>
<accession>A0ABT6R8Z8</accession>
<evidence type="ECO:0000256" key="2">
    <source>
        <dbReference type="ARBA" id="ARBA00022448"/>
    </source>
</evidence>
<evidence type="ECO:0000313" key="8">
    <source>
        <dbReference type="Proteomes" id="UP001226434"/>
    </source>
</evidence>
<dbReference type="InterPro" id="IPR045035">
    <property type="entry name" value="YSL-like"/>
</dbReference>
<evidence type="ECO:0000256" key="1">
    <source>
        <dbReference type="ARBA" id="ARBA00004141"/>
    </source>
</evidence>
<feature type="transmembrane region" description="Helical" evidence="6">
    <location>
        <begin position="599"/>
        <end position="623"/>
    </location>
</feature>
<gene>
    <name evidence="7" type="ORF">QJ048_03830</name>
</gene>
<dbReference type="PANTHER" id="PTHR31645">
    <property type="entry name" value="OLIGOPEPTIDE TRANSPORTER YGL114W-RELATED"/>
    <property type="match status" value="1"/>
</dbReference>
<feature type="transmembrane region" description="Helical" evidence="6">
    <location>
        <begin position="558"/>
        <end position="578"/>
    </location>
</feature>
<keyword evidence="4 6" id="KW-1133">Transmembrane helix</keyword>
<feature type="transmembrane region" description="Helical" evidence="6">
    <location>
        <begin position="20"/>
        <end position="42"/>
    </location>
</feature>
<dbReference type="InterPro" id="IPR004813">
    <property type="entry name" value="OPT"/>
</dbReference>
<dbReference type="PANTHER" id="PTHR31645:SF0">
    <property type="entry name" value="OLIGOPEPTIDE TRANSPORTER YGL114W-RELATED"/>
    <property type="match status" value="1"/>
</dbReference>
<dbReference type="InterPro" id="IPR004814">
    <property type="entry name" value="Oligopep_transpt"/>
</dbReference>
<proteinExistence type="predicted"/>
<keyword evidence="3 6" id="KW-0812">Transmembrane</keyword>
<dbReference type="NCBIfam" id="TIGR00733">
    <property type="entry name" value="OPT family oligopeptide transporter"/>
    <property type="match status" value="1"/>
</dbReference>
<keyword evidence="5 6" id="KW-0472">Membrane</keyword>
<feature type="transmembrane region" description="Helical" evidence="6">
    <location>
        <begin position="533"/>
        <end position="552"/>
    </location>
</feature>
<name>A0ABT6R8Z8_9BACT</name>
<keyword evidence="2" id="KW-0813">Transport</keyword>
<dbReference type="NCBIfam" id="TIGR00728">
    <property type="entry name" value="OPT_sfam"/>
    <property type="match status" value="1"/>
</dbReference>
<feature type="transmembrane region" description="Helical" evidence="6">
    <location>
        <begin position="429"/>
        <end position="449"/>
    </location>
</feature>
<protein>
    <submittedName>
        <fullName evidence="7">Oligopeptide transporter, OPT family</fullName>
    </submittedName>
</protein>
<feature type="transmembrane region" description="Helical" evidence="6">
    <location>
        <begin position="113"/>
        <end position="132"/>
    </location>
</feature>
<feature type="transmembrane region" description="Helical" evidence="6">
    <location>
        <begin position="342"/>
        <end position="361"/>
    </location>
</feature>
<dbReference type="RefSeq" id="WP_282333006.1">
    <property type="nucleotide sequence ID" value="NZ_JASBRG010000002.1"/>
</dbReference>
<dbReference type="Proteomes" id="UP001226434">
    <property type="component" value="Unassembled WGS sequence"/>
</dbReference>
<feature type="transmembrane region" description="Helical" evidence="6">
    <location>
        <begin position="469"/>
        <end position="489"/>
    </location>
</feature>
<dbReference type="EMBL" id="JASBRG010000002">
    <property type="protein sequence ID" value="MDI3318885.1"/>
    <property type="molecule type" value="Genomic_DNA"/>
</dbReference>
<comment type="subcellular location">
    <subcellularLocation>
        <location evidence="1">Membrane</location>
        <topology evidence="1">Multi-pass membrane protein</topology>
    </subcellularLocation>
</comment>
<evidence type="ECO:0000313" key="7">
    <source>
        <dbReference type="EMBL" id="MDI3318885.1"/>
    </source>
</evidence>
<evidence type="ECO:0000256" key="3">
    <source>
        <dbReference type="ARBA" id="ARBA00022692"/>
    </source>
</evidence>
<organism evidence="7 8">
    <name type="scientific">Pinibacter soli</name>
    <dbReference type="NCBI Taxonomy" id="3044211"/>
    <lineage>
        <taxon>Bacteria</taxon>
        <taxon>Pseudomonadati</taxon>
        <taxon>Bacteroidota</taxon>
        <taxon>Chitinophagia</taxon>
        <taxon>Chitinophagales</taxon>
        <taxon>Chitinophagaceae</taxon>
        <taxon>Pinibacter</taxon>
    </lineage>
</organism>
<feature type="transmembrane region" description="Helical" evidence="6">
    <location>
        <begin position="643"/>
        <end position="663"/>
    </location>
</feature>
<dbReference type="Pfam" id="PF03169">
    <property type="entry name" value="OPT"/>
    <property type="match status" value="1"/>
</dbReference>
<feature type="transmembrane region" description="Helical" evidence="6">
    <location>
        <begin position="404"/>
        <end position="422"/>
    </location>
</feature>
<keyword evidence="8" id="KW-1185">Reference proteome</keyword>
<evidence type="ECO:0000256" key="4">
    <source>
        <dbReference type="ARBA" id="ARBA00022989"/>
    </source>
</evidence>
<sequence length="672" mass="70399">MSDKKAFQPFIPSEANIKEFTIKSVLLGSFFGILFGAANVYLALKAGLTVSASIPIAVLAITLGRVLFKTTILENNIIQTAGSAGESIASGVVFTLPGFLFLSDPASGEFFNYITITTLAIFGGMLGTLMMIPLRRSLIVKEHGTLPYPEGAACAAVLEAGEKGGDFAKTAFWGLGVAAVYAFLQKVLHVIADVPTFVTSLKNKYFPAARLDGEITPEYLGVGYIIGPRIGGVLVAGSVLSTFVLIPLLATLVPGHLIFEQLNKLGISPDKFGWDPQSQTFADTTEAIYRAYVRQIGAGAVAAGGFMTLIKTIPTIISSFKESLGAVKEKGEKSIARTDRDLNIKVVLFGSIGLILLMSLLSIIPGGSFANRLLIGVLVIIFGAFFVTVASRIVGLIGSSNSPISGMTIATVMATCLVFIGFGSSGKVFEPMALVVGGIICIAAANAGATSQDLKTGFLIGATPRNQQIALFIGAIVSSIVIGWTVKILDTPTAELAARGVKHAIGEIYPAPQATLMATLDKGILSFNLDWQFVLVGVFIAVVVELCGINALSFAVGAYLPLSTTLPIFIGSAVRGIVDIRLKKKGVEEDGKEDLRKGNLFATGLVAGGALAGVIVAILNVFFENGMKKISLGDAVESALGNTGYSLLAVAFFAAMALMLFIVGNKKEDTKV</sequence>